<name>A0ACC2B3U1_DIPCM</name>
<dbReference type="Proteomes" id="UP001162992">
    <property type="component" value="Chromosome 18"/>
</dbReference>
<dbReference type="EMBL" id="CM055109">
    <property type="protein sequence ID" value="KAJ7524034.1"/>
    <property type="molecule type" value="Genomic_DNA"/>
</dbReference>
<proteinExistence type="predicted"/>
<sequence>MLFALIATIYNSESLLATTPFSLPMVSFGLPSSSHRLTCGLTKDPSYCLPITLCITFNLNLSQLGEKFSARVPWALLNCLVYYRLRFLSRLGFLLELGELQRFDICLVS</sequence>
<gene>
    <name evidence="1" type="ORF">O6H91_18G073900</name>
</gene>
<evidence type="ECO:0000313" key="1">
    <source>
        <dbReference type="EMBL" id="KAJ7524034.1"/>
    </source>
</evidence>
<protein>
    <submittedName>
        <fullName evidence="1">Uncharacterized protein</fullName>
    </submittedName>
</protein>
<accession>A0ACC2B3U1</accession>
<reference evidence="2" key="1">
    <citation type="journal article" date="2024" name="Proc. Natl. Acad. Sci. U.S.A.">
        <title>Extraordinary preservation of gene collinearity over three hundred million years revealed in homosporous lycophytes.</title>
        <authorList>
            <person name="Li C."/>
            <person name="Wickell D."/>
            <person name="Kuo L.Y."/>
            <person name="Chen X."/>
            <person name="Nie B."/>
            <person name="Liao X."/>
            <person name="Peng D."/>
            <person name="Ji J."/>
            <person name="Jenkins J."/>
            <person name="Williams M."/>
            <person name="Shu S."/>
            <person name="Plott C."/>
            <person name="Barry K."/>
            <person name="Rajasekar S."/>
            <person name="Grimwood J."/>
            <person name="Han X."/>
            <person name="Sun S."/>
            <person name="Hou Z."/>
            <person name="He W."/>
            <person name="Dai G."/>
            <person name="Sun C."/>
            <person name="Schmutz J."/>
            <person name="Leebens-Mack J.H."/>
            <person name="Li F.W."/>
            <person name="Wang L."/>
        </authorList>
    </citation>
    <scope>NUCLEOTIDE SEQUENCE [LARGE SCALE GENOMIC DNA]</scope>
    <source>
        <strain evidence="2">cv. PW_Plant_1</strain>
    </source>
</reference>
<keyword evidence="2" id="KW-1185">Reference proteome</keyword>
<organism evidence="1 2">
    <name type="scientific">Diphasiastrum complanatum</name>
    <name type="common">Issler's clubmoss</name>
    <name type="synonym">Lycopodium complanatum</name>
    <dbReference type="NCBI Taxonomy" id="34168"/>
    <lineage>
        <taxon>Eukaryota</taxon>
        <taxon>Viridiplantae</taxon>
        <taxon>Streptophyta</taxon>
        <taxon>Embryophyta</taxon>
        <taxon>Tracheophyta</taxon>
        <taxon>Lycopodiopsida</taxon>
        <taxon>Lycopodiales</taxon>
        <taxon>Lycopodiaceae</taxon>
        <taxon>Lycopodioideae</taxon>
        <taxon>Diphasiastrum</taxon>
    </lineage>
</organism>
<evidence type="ECO:0000313" key="2">
    <source>
        <dbReference type="Proteomes" id="UP001162992"/>
    </source>
</evidence>
<comment type="caution">
    <text evidence="1">The sequence shown here is derived from an EMBL/GenBank/DDBJ whole genome shotgun (WGS) entry which is preliminary data.</text>
</comment>